<feature type="region of interest" description="Disordered" evidence="1">
    <location>
        <begin position="42"/>
        <end position="74"/>
    </location>
</feature>
<evidence type="ECO:0000313" key="4">
    <source>
        <dbReference type="Proteomes" id="UP000317429"/>
    </source>
</evidence>
<feature type="region of interest" description="Disordered" evidence="1">
    <location>
        <begin position="236"/>
        <end position="268"/>
    </location>
</feature>
<keyword evidence="2" id="KW-1133">Transmembrane helix</keyword>
<feature type="transmembrane region" description="Helical" evidence="2">
    <location>
        <begin position="140"/>
        <end position="161"/>
    </location>
</feature>
<dbReference type="KEGG" id="pnd:Pla175_08220"/>
<organism evidence="3 4">
    <name type="scientific">Pirellulimonas nuda</name>
    <dbReference type="NCBI Taxonomy" id="2528009"/>
    <lineage>
        <taxon>Bacteria</taxon>
        <taxon>Pseudomonadati</taxon>
        <taxon>Planctomycetota</taxon>
        <taxon>Planctomycetia</taxon>
        <taxon>Pirellulales</taxon>
        <taxon>Lacipirellulaceae</taxon>
        <taxon>Pirellulimonas</taxon>
    </lineage>
</organism>
<accession>A0A518D7K7</accession>
<dbReference type="Proteomes" id="UP000317429">
    <property type="component" value="Chromosome"/>
</dbReference>
<name>A0A518D7K7_9BACT</name>
<dbReference type="RefSeq" id="WP_145281422.1">
    <property type="nucleotide sequence ID" value="NZ_CP036291.1"/>
</dbReference>
<feature type="compositionally biased region" description="Polar residues" evidence="1">
    <location>
        <begin position="257"/>
        <end position="268"/>
    </location>
</feature>
<dbReference type="EMBL" id="CP036291">
    <property type="protein sequence ID" value="QDU87460.1"/>
    <property type="molecule type" value="Genomic_DNA"/>
</dbReference>
<protein>
    <submittedName>
        <fullName evidence="3">Uncharacterized protein</fullName>
    </submittedName>
</protein>
<sequence>MSATYSRFDTLSFSAQGDAWPGELPAPPLAVLATIPRSRGRVAAPAEAPRPAPAPTPSVAPTLTHPPAAEPITAPHFAPAAKPATPVLTPVAAPAVAAPSVAEAAPETIVFAQQPAAQPYSDDAGWQQTLLRLEAAIAPYSQVIVLLALLAAAGISLLLLYGGPSRGDAETSGAVVKTPDIQVAQQTEAHVAAAQPAPAAVLASAPAEPTAAGPSGLKVATHTPVVEPAANTAPAFYPTTTAYPSTGADGPVARLSQEIQSQNPIGQR</sequence>
<feature type="compositionally biased region" description="Pro residues" evidence="1">
    <location>
        <begin position="48"/>
        <end position="58"/>
    </location>
</feature>
<dbReference type="AlphaFoldDB" id="A0A518D7K7"/>
<reference evidence="3 4" key="1">
    <citation type="submission" date="2019-02" db="EMBL/GenBank/DDBJ databases">
        <title>Deep-cultivation of Planctomycetes and their phenomic and genomic characterization uncovers novel biology.</title>
        <authorList>
            <person name="Wiegand S."/>
            <person name="Jogler M."/>
            <person name="Boedeker C."/>
            <person name="Pinto D."/>
            <person name="Vollmers J."/>
            <person name="Rivas-Marin E."/>
            <person name="Kohn T."/>
            <person name="Peeters S.H."/>
            <person name="Heuer A."/>
            <person name="Rast P."/>
            <person name="Oberbeckmann S."/>
            <person name="Bunk B."/>
            <person name="Jeske O."/>
            <person name="Meyerdierks A."/>
            <person name="Storesund J.E."/>
            <person name="Kallscheuer N."/>
            <person name="Luecker S."/>
            <person name="Lage O.M."/>
            <person name="Pohl T."/>
            <person name="Merkel B.J."/>
            <person name="Hornburger P."/>
            <person name="Mueller R.-W."/>
            <person name="Bruemmer F."/>
            <person name="Labrenz M."/>
            <person name="Spormann A.M."/>
            <person name="Op den Camp H."/>
            <person name="Overmann J."/>
            <person name="Amann R."/>
            <person name="Jetten M.S.M."/>
            <person name="Mascher T."/>
            <person name="Medema M.H."/>
            <person name="Devos D.P."/>
            <person name="Kaster A.-K."/>
            <person name="Ovreas L."/>
            <person name="Rohde M."/>
            <person name="Galperin M.Y."/>
            <person name="Jogler C."/>
        </authorList>
    </citation>
    <scope>NUCLEOTIDE SEQUENCE [LARGE SCALE GENOMIC DNA]</scope>
    <source>
        <strain evidence="3 4">Pla175</strain>
    </source>
</reference>
<keyword evidence="2" id="KW-0812">Transmembrane</keyword>
<gene>
    <name evidence="3" type="ORF">Pla175_08220</name>
</gene>
<keyword evidence="4" id="KW-1185">Reference proteome</keyword>
<evidence type="ECO:0000256" key="1">
    <source>
        <dbReference type="SAM" id="MobiDB-lite"/>
    </source>
</evidence>
<evidence type="ECO:0000256" key="2">
    <source>
        <dbReference type="SAM" id="Phobius"/>
    </source>
</evidence>
<evidence type="ECO:0000313" key="3">
    <source>
        <dbReference type="EMBL" id="QDU87460.1"/>
    </source>
</evidence>
<feature type="compositionally biased region" description="Low complexity" evidence="1">
    <location>
        <begin position="236"/>
        <end position="246"/>
    </location>
</feature>
<proteinExistence type="predicted"/>
<keyword evidence="2" id="KW-0472">Membrane</keyword>